<comment type="subcellular location">
    <subcellularLocation>
        <location evidence="5">Cell membrane</location>
        <topology evidence="5">Multi-pass membrane protein</topology>
    </subcellularLocation>
    <subcellularLocation>
        <location evidence="1">Membrane</location>
        <topology evidence="1">Multi-pass membrane protein</topology>
    </subcellularLocation>
</comment>
<feature type="transmembrane region" description="Helical" evidence="5">
    <location>
        <begin position="110"/>
        <end position="131"/>
    </location>
</feature>
<organism evidence="6 7">
    <name type="scientific">Candidatus Desulfatifera sulfidica</name>
    <dbReference type="NCBI Taxonomy" id="2841691"/>
    <lineage>
        <taxon>Bacteria</taxon>
        <taxon>Pseudomonadati</taxon>
        <taxon>Thermodesulfobacteriota</taxon>
        <taxon>Desulfobulbia</taxon>
        <taxon>Desulfobulbales</taxon>
        <taxon>Desulfobulbaceae</taxon>
        <taxon>Candidatus Desulfatifera</taxon>
    </lineage>
</organism>
<dbReference type="InterPro" id="IPR002781">
    <property type="entry name" value="TM_pro_TauE-like"/>
</dbReference>
<accession>A0A8J6N6G5</accession>
<comment type="similarity">
    <text evidence="5">Belongs to the 4-toluene sulfonate uptake permease (TSUP) (TC 2.A.102) family.</text>
</comment>
<gene>
    <name evidence="6" type="ORF">H8E79_00065</name>
</gene>
<feature type="transmembrane region" description="Helical" evidence="5">
    <location>
        <begin position="176"/>
        <end position="196"/>
    </location>
</feature>
<evidence type="ECO:0000256" key="4">
    <source>
        <dbReference type="ARBA" id="ARBA00023136"/>
    </source>
</evidence>
<feature type="transmembrane region" description="Helical" evidence="5">
    <location>
        <begin position="67"/>
        <end position="90"/>
    </location>
</feature>
<keyword evidence="2 5" id="KW-0812">Transmembrane</keyword>
<keyword evidence="5" id="KW-1003">Cell membrane</keyword>
<dbReference type="GO" id="GO:0005886">
    <property type="term" value="C:plasma membrane"/>
    <property type="evidence" value="ECO:0007669"/>
    <property type="project" value="UniProtKB-SubCell"/>
</dbReference>
<dbReference type="EMBL" id="JACNLK010000003">
    <property type="protein sequence ID" value="MBC8207553.1"/>
    <property type="molecule type" value="Genomic_DNA"/>
</dbReference>
<feature type="transmembrane region" description="Helical" evidence="5">
    <location>
        <begin position="237"/>
        <end position="256"/>
    </location>
</feature>
<name>A0A8J6N6G5_9BACT</name>
<reference evidence="6 7" key="1">
    <citation type="submission" date="2020-08" db="EMBL/GenBank/DDBJ databases">
        <title>Bridging the membrane lipid divide: bacteria of the FCB group superphylum have the potential to synthesize archaeal ether lipids.</title>
        <authorList>
            <person name="Villanueva L."/>
            <person name="Von Meijenfeldt F.A.B."/>
            <person name="Westbye A.B."/>
            <person name="Yadav S."/>
            <person name="Hopmans E.C."/>
            <person name="Dutilh B.E."/>
            <person name="Sinninghe Damste J.S."/>
        </authorList>
    </citation>
    <scope>NUCLEOTIDE SEQUENCE [LARGE SCALE GENOMIC DNA]</scope>
    <source>
        <strain evidence="6">NIOZ-UU81</strain>
    </source>
</reference>
<evidence type="ECO:0000313" key="7">
    <source>
        <dbReference type="Proteomes" id="UP000599024"/>
    </source>
</evidence>
<keyword evidence="4 5" id="KW-0472">Membrane</keyword>
<evidence type="ECO:0000256" key="2">
    <source>
        <dbReference type="ARBA" id="ARBA00022692"/>
    </source>
</evidence>
<dbReference type="Proteomes" id="UP000599024">
    <property type="component" value="Unassembled WGS sequence"/>
</dbReference>
<feature type="transmembrane region" description="Helical" evidence="5">
    <location>
        <begin position="31"/>
        <end position="55"/>
    </location>
</feature>
<dbReference type="Pfam" id="PF01925">
    <property type="entry name" value="TauE"/>
    <property type="match status" value="1"/>
</dbReference>
<keyword evidence="3 5" id="KW-1133">Transmembrane helix</keyword>
<proteinExistence type="inferred from homology"/>
<comment type="caution">
    <text evidence="6">The sequence shown here is derived from an EMBL/GenBank/DDBJ whole genome shotgun (WGS) entry which is preliminary data.</text>
</comment>
<evidence type="ECO:0000313" key="6">
    <source>
        <dbReference type="EMBL" id="MBC8207553.1"/>
    </source>
</evidence>
<evidence type="ECO:0000256" key="5">
    <source>
        <dbReference type="RuleBase" id="RU363041"/>
    </source>
</evidence>
<sequence length="257" mass="26306">MEIIVIASAALLASGLTLFSGFGLGTLLLPVVAIFFPVEVAVGVTALVHLANNLFKLALLGGKADRGVVVSFGLPAILAALLGAVLLGWLSGLPELAGYTLGTRDYAVMPIKLVVGLLILAFVVLELTPILSGVALDRRLLPLGGAVSGFFGGLSGHQGAFRSMFLLKAGLNKEQFVATGVVVAVLVDLTRLLVYGRGALVTGAAVDWSLVGVATVSAFAGAVIGRHLLHKITIRTIQLLVSALLVVVSLGLISGLV</sequence>
<evidence type="ECO:0000256" key="1">
    <source>
        <dbReference type="ARBA" id="ARBA00004141"/>
    </source>
</evidence>
<evidence type="ECO:0000256" key="3">
    <source>
        <dbReference type="ARBA" id="ARBA00022989"/>
    </source>
</evidence>
<feature type="transmembrane region" description="Helical" evidence="5">
    <location>
        <begin position="208"/>
        <end position="225"/>
    </location>
</feature>
<dbReference type="AlphaFoldDB" id="A0A8J6N6G5"/>
<protein>
    <recommendedName>
        <fullName evidence="5">Probable membrane transporter protein</fullName>
    </recommendedName>
</protein>